<feature type="region of interest" description="Disordered" evidence="3">
    <location>
        <begin position="66"/>
        <end position="127"/>
    </location>
</feature>
<name>A0AAV9B2Y2_ACOGR</name>
<feature type="compositionally biased region" description="Basic and acidic residues" evidence="3">
    <location>
        <begin position="95"/>
        <end position="112"/>
    </location>
</feature>
<protein>
    <recommendedName>
        <fullName evidence="6">Protein CHUP1, chloroplastic</fullName>
    </recommendedName>
</protein>
<accession>A0AAV9B2Y2</accession>
<evidence type="ECO:0000313" key="5">
    <source>
        <dbReference type="Proteomes" id="UP001179952"/>
    </source>
</evidence>
<dbReference type="GO" id="GO:0072699">
    <property type="term" value="P:protein localization to cortical microtubule cytoskeleton"/>
    <property type="evidence" value="ECO:0007669"/>
    <property type="project" value="TreeGrafter"/>
</dbReference>
<keyword evidence="1 2" id="KW-0175">Coiled coil</keyword>
<evidence type="ECO:0008006" key="6">
    <source>
        <dbReference type="Google" id="ProtNLM"/>
    </source>
</evidence>
<dbReference type="EMBL" id="JAUJYN010000005">
    <property type="protein sequence ID" value="KAK1271108.1"/>
    <property type="molecule type" value="Genomic_DNA"/>
</dbReference>
<evidence type="ECO:0000256" key="1">
    <source>
        <dbReference type="ARBA" id="ARBA00023054"/>
    </source>
</evidence>
<proteinExistence type="predicted"/>
<sequence length="383" mass="43723">MTKEEDDMRVALVENELKASLEKNHTLERENEKLKQELACLKSQMAVIKSQNADRRSNLWKNLGTITSTDNNASQHRHIKQNNGSATEIPAAEDSSQKTDYSDVTDRKDRAPRIPKPPPKPTSNYVTPMLVTNENASRPPPPPPLKLKRDSPNAVVRVQEVVELYRTLTRRDAKLDMKSGNQADLLPINGREMIGEIENRSAYLLAIKSDVETQGEFIRFLMKEVQNAAYKEIADVEAFVKWLDNELSYLVDERAVLKHFLEWPERKADAMREAAFGYRDLKNLESEVLSFHDDPKQPTPFALKRIQTLQDKLEHSVHNLERMREGSIRKYKEFQIPCEWMLNTGLIAQAVGTSEHLHCLGSRSVTPDSQVIKIGDSNIPNLF</sequence>
<dbReference type="GO" id="GO:0055028">
    <property type="term" value="C:cortical microtubule"/>
    <property type="evidence" value="ECO:0007669"/>
    <property type="project" value="TreeGrafter"/>
</dbReference>
<dbReference type="AlphaFoldDB" id="A0AAV9B2Y2"/>
<evidence type="ECO:0000256" key="2">
    <source>
        <dbReference type="SAM" id="Coils"/>
    </source>
</evidence>
<evidence type="ECO:0000256" key="3">
    <source>
        <dbReference type="SAM" id="MobiDB-lite"/>
    </source>
</evidence>
<keyword evidence="5" id="KW-1185">Reference proteome</keyword>
<dbReference type="InterPro" id="IPR040265">
    <property type="entry name" value="CHUP1/IPGA1-like"/>
</dbReference>
<feature type="region of interest" description="Disordered" evidence="3">
    <location>
        <begin position="132"/>
        <end position="151"/>
    </location>
</feature>
<dbReference type="PANTHER" id="PTHR31342:SF48">
    <property type="entry name" value="CHUP1-LIKE PROTEIN"/>
    <property type="match status" value="1"/>
</dbReference>
<organism evidence="4 5">
    <name type="scientific">Acorus gramineus</name>
    <name type="common">Dwarf sweet flag</name>
    <dbReference type="NCBI Taxonomy" id="55184"/>
    <lineage>
        <taxon>Eukaryota</taxon>
        <taxon>Viridiplantae</taxon>
        <taxon>Streptophyta</taxon>
        <taxon>Embryophyta</taxon>
        <taxon>Tracheophyta</taxon>
        <taxon>Spermatophyta</taxon>
        <taxon>Magnoliopsida</taxon>
        <taxon>Liliopsida</taxon>
        <taxon>Acoraceae</taxon>
        <taxon>Acorus</taxon>
    </lineage>
</organism>
<comment type="caution">
    <text evidence="4">The sequence shown here is derived from an EMBL/GenBank/DDBJ whole genome shotgun (WGS) entry which is preliminary data.</text>
</comment>
<dbReference type="Proteomes" id="UP001179952">
    <property type="component" value="Unassembled WGS sequence"/>
</dbReference>
<gene>
    <name evidence="4" type="ORF">QJS04_geneDACA006067</name>
</gene>
<feature type="coiled-coil region" evidence="2">
    <location>
        <begin position="10"/>
        <end position="51"/>
    </location>
</feature>
<dbReference type="Gene3D" id="1.10.606.20">
    <property type="match status" value="1"/>
</dbReference>
<evidence type="ECO:0000313" key="4">
    <source>
        <dbReference type="EMBL" id="KAK1271108.1"/>
    </source>
</evidence>
<reference evidence="4" key="2">
    <citation type="submission" date="2023-06" db="EMBL/GenBank/DDBJ databases">
        <authorList>
            <person name="Ma L."/>
            <person name="Liu K.-W."/>
            <person name="Li Z."/>
            <person name="Hsiao Y.-Y."/>
            <person name="Qi Y."/>
            <person name="Fu T."/>
            <person name="Tang G."/>
            <person name="Zhang D."/>
            <person name="Sun W.-H."/>
            <person name="Liu D.-K."/>
            <person name="Li Y."/>
            <person name="Chen G.-Z."/>
            <person name="Liu X.-D."/>
            <person name="Liao X.-Y."/>
            <person name="Jiang Y.-T."/>
            <person name="Yu X."/>
            <person name="Hao Y."/>
            <person name="Huang J."/>
            <person name="Zhao X.-W."/>
            <person name="Ke S."/>
            <person name="Chen Y.-Y."/>
            <person name="Wu W.-L."/>
            <person name="Hsu J.-L."/>
            <person name="Lin Y.-F."/>
            <person name="Huang M.-D."/>
            <person name="Li C.-Y."/>
            <person name="Huang L."/>
            <person name="Wang Z.-W."/>
            <person name="Zhao X."/>
            <person name="Zhong W.-Y."/>
            <person name="Peng D.-H."/>
            <person name="Ahmad S."/>
            <person name="Lan S."/>
            <person name="Zhang J.-S."/>
            <person name="Tsai W.-C."/>
            <person name="Van De Peer Y."/>
            <person name="Liu Z.-J."/>
        </authorList>
    </citation>
    <scope>NUCLEOTIDE SEQUENCE</scope>
    <source>
        <strain evidence="4">SCP</strain>
        <tissue evidence="4">Leaves</tissue>
    </source>
</reference>
<reference evidence="4" key="1">
    <citation type="journal article" date="2023" name="Nat. Commun.">
        <title>Diploid and tetraploid genomes of Acorus and the evolution of monocots.</title>
        <authorList>
            <person name="Ma L."/>
            <person name="Liu K.W."/>
            <person name="Li Z."/>
            <person name="Hsiao Y.Y."/>
            <person name="Qi Y."/>
            <person name="Fu T."/>
            <person name="Tang G.D."/>
            <person name="Zhang D."/>
            <person name="Sun W.H."/>
            <person name="Liu D.K."/>
            <person name="Li Y."/>
            <person name="Chen G.Z."/>
            <person name="Liu X.D."/>
            <person name="Liao X.Y."/>
            <person name="Jiang Y.T."/>
            <person name="Yu X."/>
            <person name="Hao Y."/>
            <person name="Huang J."/>
            <person name="Zhao X.W."/>
            <person name="Ke S."/>
            <person name="Chen Y.Y."/>
            <person name="Wu W.L."/>
            <person name="Hsu J.L."/>
            <person name="Lin Y.F."/>
            <person name="Huang M.D."/>
            <person name="Li C.Y."/>
            <person name="Huang L."/>
            <person name="Wang Z.W."/>
            <person name="Zhao X."/>
            <person name="Zhong W.Y."/>
            <person name="Peng D.H."/>
            <person name="Ahmad S."/>
            <person name="Lan S."/>
            <person name="Zhang J.S."/>
            <person name="Tsai W.C."/>
            <person name="Van de Peer Y."/>
            <person name="Liu Z.J."/>
        </authorList>
    </citation>
    <scope>NUCLEOTIDE SEQUENCE</scope>
    <source>
        <strain evidence="4">SCP</strain>
    </source>
</reference>
<dbReference type="PANTHER" id="PTHR31342">
    <property type="entry name" value="PROTEIN CHUP1, CHLOROPLASTIC"/>
    <property type="match status" value="1"/>
</dbReference>